<dbReference type="OMA" id="NWMEMDL"/>
<dbReference type="STRING" id="4536.A0A0E0FUH4"/>
<dbReference type="Pfam" id="PF14008">
    <property type="entry name" value="Metallophos_C"/>
    <property type="match status" value="1"/>
</dbReference>
<keyword evidence="6" id="KW-0325">Glycoprotein</keyword>
<dbReference type="EnsemblPlants" id="ONIVA01G38860.1">
    <property type="protein sequence ID" value="ONIVA01G38860.1"/>
    <property type="gene ID" value="ONIVA01G38860"/>
</dbReference>
<evidence type="ECO:0000259" key="8">
    <source>
        <dbReference type="Pfam" id="PF00149"/>
    </source>
</evidence>
<evidence type="ECO:0000256" key="5">
    <source>
        <dbReference type="ARBA" id="ARBA00022729"/>
    </source>
</evidence>
<comment type="similarity">
    <text evidence="2 7">Belongs to the metallophosphoesterase superfamily. Purple acid phosphatase family.</text>
</comment>
<feature type="chain" id="PRO_5010006138" description="Purple acid phosphatase" evidence="7">
    <location>
        <begin position="21"/>
        <end position="523"/>
    </location>
</feature>
<evidence type="ECO:0000259" key="10">
    <source>
        <dbReference type="Pfam" id="PF16656"/>
    </source>
</evidence>
<name>A0A0E0FUH4_ORYNI</name>
<dbReference type="GO" id="GO:0046872">
    <property type="term" value="F:metal ion binding"/>
    <property type="evidence" value="ECO:0007669"/>
    <property type="project" value="InterPro"/>
</dbReference>
<dbReference type="PANTHER" id="PTHR45778">
    <property type="entry name" value="PURPLE ACID PHOSPHATASE-RELATED"/>
    <property type="match status" value="1"/>
</dbReference>
<dbReference type="PANTHER" id="PTHR45778:SF3">
    <property type="entry name" value="PURPLE ACID PHOSPHATASE"/>
    <property type="match status" value="1"/>
</dbReference>
<feature type="domain" description="Calcineurin-like phosphoesterase" evidence="8">
    <location>
        <begin position="343"/>
        <end position="424"/>
    </location>
</feature>
<reference evidence="12" key="1">
    <citation type="submission" date="2015-04" db="UniProtKB">
        <authorList>
            <consortium name="EnsemblPlants"/>
        </authorList>
    </citation>
    <scope>IDENTIFICATION</scope>
    <source>
        <strain evidence="12">SL10</strain>
    </source>
</reference>
<reference evidence="12" key="2">
    <citation type="submission" date="2018-04" db="EMBL/GenBank/DDBJ databases">
        <title>OnivRS2 (Oryza nivara Reference Sequence Version 2).</title>
        <authorList>
            <person name="Zhang J."/>
            <person name="Kudrna D."/>
            <person name="Lee S."/>
            <person name="Talag J."/>
            <person name="Rajasekar S."/>
            <person name="Welchert J."/>
            <person name="Hsing Y.-I."/>
            <person name="Wing R.A."/>
        </authorList>
    </citation>
    <scope>NUCLEOTIDE SEQUENCE [LARGE SCALE GENOMIC DNA]</scope>
</reference>
<dbReference type="InterPro" id="IPR041792">
    <property type="entry name" value="MPP_PAP"/>
</dbReference>
<dbReference type="eggNOG" id="KOG1378">
    <property type="taxonomic scope" value="Eukaryota"/>
</dbReference>
<comment type="catalytic activity">
    <reaction evidence="7">
        <text>a phosphate monoester + H2O = an alcohol + phosphate</text>
        <dbReference type="Rhea" id="RHEA:15017"/>
        <dbReference type="ChEBI" id="CHEBI:15377"/>
        <dbReference type="ChEBI" id="CHEBI:30879"/>
        <dbReference type="ChEBI" id="CHEBI:43474"/>
        <dbReference type="ChEBI" id="CHEBI:67140"/>
        <dbReference type="EC" id="3.1.3.2"/>
    </reaction>
</comment>
<evidence type="ECO:0000313" key="13">
    <source>
        <dbReference type="Proteomes" id="UP000006591"/>
    </source>
</evidence>
<comment type="subunit">
    <text evidence="3">Homodimer.</text>
</comment>
<dbReference type="InterPro" id="IPR004843">
    <property type="entry name" value="Calcineurin-like_PHP"/>
</dbReference>
<evidence type="ECO:0000256" key="7">
    <source>
        <dbReference type="RuleBase" id="RU361203"/>
    </source>
</evidence>
<dbReference type="InterPro" id="IPR015914">
    <property type="entry name" value="PAPs_N"/>
</dbReference>
<feature type="domain" description="Purple acid phosphatase N-terminal" evidence="10">
    <location>
        <begin position="206"/>
        <end position="298"/>
    </location>
</feature>
<dbReference type="AlphaFoldDB" id="A0A0E0FUH4"/>
<dbReference type="SUPFAM" id="SSF56300">
    <property type="entry name" value="Metallo-dependent phosphatases"/>
    <property type="match status" value="1"/>
</dbReference>
<dbReference type="Gramene" id="ONIVA01G38860.1">
    <property type="protein sequence ID" value="ONIVA01G38860.1"/>
    <property type="gene ID" value="ONIVA01G38860"/>
</dbReference>
<dbReference type="HOGENOM" id="CLU_013387_4_1_1"/>
<feature type="signal peptide" evidence="7">
    <location>
        <begin position="1"/>
        <end position="20"/>
    </location>
</feature>
<evidence type="ECO:0000259" key="11">
    <source>
        <dbReference type="Pfam" id="PF17808"/>
    </source>
</evidence>
<feature type="domain" description="Purple acid phosphatase C-terminal" evidence="9">
    <location>
        <begin position="456"/>
        <end position="515"/>
    </location>
</feature>
<evidence type="ECO:0000256" key="3">
    <source>
        <dbReference type="ARBA" id="ARBA00011738"/>
    </source>
</evidence>
<protein>
    <recommendedName>
        <fullName evidence="7">Purple acid phosphatase</fullName>
        <ecNumber evidence="7">3.1.3.2</ecNumber>
    </recommendedName>
</protein>
<evidence type="ECO:0000256" key="2">
    <source>
        <dbReference type="ARBA" id="ARBA00008723"/>
    </source>
</evidence>
<evidence type="ECO:0000259" key="9">
    <source>
        <dbReference type="Pfam" id="PF14008"/>
    </source>
</evidence>
<dbReference type="EC" id="3.1.3.2" evidence="7"/>
<dbReference type="InterPro" id="IPR008963">
    <property type="entry name" value="Purple_acid_Pase-like_N"/>
</dbReference>
<dbReference type="Pfam" id="PF17808">
    <property type="entry name" value="fn3_PAP"/>
    <property type="match status" value="1"/>
</dbReference>
<dbReference type="CDD" id="cd00839">
    <property type="entry name" value="MPP_PAPs"/>
    <property type="match status" value="1"/>
</dbReference>
<dbReference type="Proteomes" id="UP000006591">
    <property type="component" value="Chromosome 1"/>
</dbReference>
<dbReference type="InterPro" id="IPR040974">
    <property type="entry name" value="Fn3_PAP"/>
</dbReference>
<feature type="domain" description="Purple acid phosphatase Fn3-like" evidence="11">
    <location>
        <begin position="71"/>
        <end position="202"/>
    </location>
</feature>
<dbReference type="GO" id="GO:0003993">
    <property type="term" value="F:acid phosphatase activity"/>
    <property type="evidence" value="ECO:0007669"/>
    <property type="project" value="UniProtKB-EC"/>
</dbReference>
<evidence type="ECO:0000256" key="4">
    <source>
        <dbReference type="ARBA" id="ARBA00022525"/>
    </source>
</evidence>
<evidence type="ECO:0000256" key="1">
    <source>
        <dbReference type="ARBA" id="ARBA00004613"/>
    </source>
</evidence>
<keyword evidence="7" id="KW-0378">Hydrolase</keyword>
<evidence type="ECO:0000256" key="6">
    <source>
        <dbReference type="ARBA" id="ARBA00023180"/>
    </source>
</evidence>
<dbReference type="SUPFAM" id="SSF49363">
    <property type="entry name" value="Purple acid phosphatase, N-terminal domain"/>
    <property type="match status" value="1"/>
</dbReference>
<dbReference type="Gene3D" id="3.60.21.10">
    <property type="match status" value="1"/>
</dbReference>
<accession>A0A0E0FUH4</accession>
<dbReference type="Pfam" id="PF16656">
    <property type="entry name" value="Pur_ac_phosph_N"/>
    <property type="match status" value="1"/>
</dbReference>
<organism evidence="12">
    <name type="scientific">Oryza nivara</name>
    <name type="common">Indian wild rice</name>
    <name type="synonym">Oryza sativa f. spontanea</name>
    <dbReference type="NCBI Taxonomy" id="4536"/>
    <lineage>
        <taxon>Eukaryota</taxon>
        <taxon>Viridiplantae</taxon>
        <taxon>Streptophyta</taxon>
        <taxon>Embryophyta</taxon>
        <taxon>Tracheophyta</taxon>
        <taxon>Spermatophyta</taxon>
        <taxon>Magnoliopsida</taxon>
        <taxon>Liliopsida</taxon>
        <taxon>Poales</taxon>
        <taxon>Poaceae</taxon>
        <taxon>BOP clade</taxon>
        <taxon>Oryzoideae</taxon>
        <taxon>Oryzeae</taxon>
        <taxon>Oryzinae</taxon>
        <taxon>Oryza</taxon>
    </lineage>
</organism>
<evidence type="ECO:0000313" key="12">
    <source>
        <dbReference type="EnsemblPlants" id="ONIVA01G38860.1"/>
    </source>
</evidence>
<keyword evidence="13" id="KW-1185">Reference proteome</keyword>
<dbReference type="InterPro" id="IPR025733">
    <property type="entry name" value="PAPs_C"/>
</dbReference>
<keyword evidence="4" id="KW-0964">Secreted</keyword>
<keyword evidence="5 7" id="KW-0732">Signal</keyword>
<dbReference type="InterPro" id="IPR029052">
    <property type="entry name" value="Metallo-depent_PP-like"/>
</dbReference>
<dbReference type="Pfam" id="PF00149">
    <property type="entry name" value="Metallophos"/>
    <property type="match status" value="1"/>
</dbReference>
<proteinExistence type="inferred from homology"/>
<sequence>MARLLLLLVLIGAICAAAAASSPLLPAAETMRVSFAGKSEFRTVNRKPLGTCLDPSPYLEISVSTGGAPLPDEAFLNVTVSGVRRPDRSHWLAMITPSNSSVLGCPLNGVNYIETGDLASLPLLCHYPVKAQYLTSDPGYLGCKASACQKRRASGTCKVRTCAATLAFHVINFRTDVEFVLFSGGFATPCVLKRSGALPFANPAKPLHGHLSSVDSKATSMRLTWVSGDARPQQVQYGTGKTATSVATTFTHKDMCSIAVLPSPAKDFGWHDPGYIHSALMTGLQPSHSYNYRYGRDYAGSGSVYPTPDSGGECGVPYESYFPMPASGRDKPWYSIEQGSVHFVVMSTEHEWSEKSDQYNWMEMDLSSVDRSRTPWVIFIGHRPMYSSSSGIPPSVDPNFVSSVEPLLLNHKVDLVFFGHVHNYERTCAVYQGNCKGMPKKDAKGVDTYDNSNYAAPVHAVVGAGGFNLDGFPKIGLHSWSLSRISEFGYARVHATKTDMLVQFVNSNTSAVQDQFRIVKGAR</sequence>
<dbReference type="GO" id="GO:0005576">
    <property type="term" value="C:extracellular region"/>
    <property type="evidence" value="ECO:0007669"/>
    <property type="project" value="UniProtKB-SubCell"/>
</dbReference>
<comment type="subcellular location">
    <subcellularLocation>
        <location evidence="1">Secreted</location>
    </subcellularLocation>
</comment>